<reference evidence="1 2" key="1">
    <citation type="submission" date="2023-02" db="EMBL/GenBank/DDBJ databases">
        <title>Vibrio intestini sp. nov., a close relative of Vibrio cholerae isolated from the intestine of Healthy Culter dabryi.</title>
        <authorList>
            <person name="Wu N."/>
        </authorList>
    </citation>
    <scope>NUCLEOTIDE SEQUENCE [LARGE SCALE GENOMIC DNA]</scope>
    <source>
        <strain evidence="1 2">DSL-7</strain>
    </source>
</reference>
<gene>
    <name evidence="1" type="ORF">PUN32_04995</name>
</gene>
<proteinExistence type="predicted"/>
<dbReference type="EMBL" id="JARBFT010000003">
    <property type="protein sequence ID" value="MDE1514370.1"/>
    <property type="molecule type" value="Genomic_DNA"/>
</dbReference>
<accession>A0ABT5UY78</accession>
<evidence type="ECO:0000313" key="1">
    <source>
        <dbReference type="EMBL" id="MDE1514370.1"/>
    </source>
</evidence>
<dbReference type="RefSeq" id="WP_274722056.1">
    <property type="nucleotide sequence ID" value="NZ_JARBFT010000003.1"/>
</dbReference>
<dbReference type="InterPro" id="IPR010775">
    <property type="entry name" value="DUF1365"/>
</dbReference>
<protein>
    <submittedName>
        <fullName evidence="1">DUF1365 domain-containing protein</fullName>
    </submittedName>
</protein>
<dbReference type="PANTHER" id="PTHR33973">
    <property type="entry name" value="OS07G0153300 PROTEIN"/>
    <property type="match status" value="1"/>
</dbReference>
<keyword evidence="2" id="KW-1185">Reference proteome</keyword>
<dbReference type="PANTHER" id="PTHR33973:SF4">
    <property type="entry name" value="OS07G0153300 PROTEIN"/>
    <property type="match status" value="1"/>
</dbReference>
<dbReference type="Pfam" id="PF07103">
    <property type="entry name" value="DUF1365"/>
    <property type="match status" value="1"/>
</dbReference>
<dbReference type="Proteomes" id="UP001216189">
    <property type="component" value="Unassembled WGS sequence"/>
</dbReference>
<organism evidence="1 2">
    <name type="scientific">Vibrio chanodichtyis</name>
    <dbReference type="NCBI Taxonomy" id="3027932"/>
    <lineage>
        <taxon>Bacteria</taxon>
        <taxon>Pseudomonadati</taxon>
        <taxon>Pseudomonadota</taxon>
        <taxon>Gammaproteobacteria</taxon>
        <taxon>Vibrionales</taxon>
        <taxon>Vibrionaceae</taxon>
        <taxon>Vibrio</taxon>
    </lineage>
</organism>
<name>A0ABT5UY78_9VIBR</name>
<evidence type="ECO:0000313" key="2">
    <source>
        <dbReference type="Proteomes" id="UP001216189"/>
    </source>
</evidence>
<comment type="caution">
    <text evidence="1">The sequence shown here is derived from an EMBL/GenBank/DDBJ whole genome shotgun (WGS) entry which is preliminary data.</text>
</comment>
<sequence length="261" mass="31104">MSISDRKTEWQSCLMIGQVRHRRFTPVQHDLNYSLFMPCIDLDEWPQLASTVWGMGERWWHWARLRREDYLGQGSLKQAVLDKIEQLTGERIEGRVVALIHMRYLGIYFSPVNFYYVQDTDLRWRYLLAEVSNTPWNERHYYAISARDQEQAASHSVIERQHPKAFHVSPFNPIDQRYCWKIRPLTRSVLIHLECHRTHKEFDATLAMQAQPLVTTNLLFQLFKTPIMAVKVMVGIYWHAFKLWRKGVPVYPHPKSEHNNN</sequence>